<organism evidence="10 11">
    <name type="scientific">Caulobacter ginsengisoli</name>
    <dbReference type="NCBI Taxonomy" id="400775"/>
    <lineage>
        <taxon>Bacteria</taxon>
        <taxon>Pseudomonadati</taxon>
        <taxon>Pseudomonadota</taxon>
        <taxon>Alphaproteobacteria</taxon>
        <taxon>Caulobacterales</taxon>
        <taxon>Caulobacteraceae</taxon>
        <taxon>Caulobacter</taxon>
    </lineage>
</organism>
<dbReference type="GO" id="GO:0004370">
    <property type="term" value="F:glycerol kinase activity"/>
    <property type="evidence" value="ECO:0007669"/>
    <property type="project" value="UniProtKB-EC"/>
</dbReference>
<reference evidence="10 11" key="1">
    <citation type="submission" date="2023-07" db="EMBL/GenBank/DDBJ databases">
        <title>Genomic Encyclopedia of Type Strains, Phase IV (KMG-IV): sequencing the most valuable type-strain genomes for metagenomic binning, comparative biology and taxonomic classification.</title>
        <authorList>
            <person name="Goeker M."/>
        </authorList>
    </citation>
    <scope>NUCLEOTIDE SEQUENCE [LARGE SCALE GENOMIC DNA]</scope>
    <source>
        <strain evidence="10 11">DSM 18695</strain>
    </source>
</reference>
<dbReference type="PANTHER" id="PTHR10196">
    <property type="entry name" value="SUGAR KINASE"/>
    <property type="match status" value="1"/>
</dbReference>
<dbReference type="InterPro" id="IPR018485">
    <property type="entry name" value="FGGY_C"/>
</dbReference>
<evidence type="ECO:0000256" key="6">
    <source>
        <dbReference type="ARBA" id="ARBA00043149"/>
    </source>
</evidence>
<proteinExistence type="inferred from homology"/>
<dbReference type="Pfam" id="PF02782">
    <property type="entry name" value="FGGY_C"/>
    <property type="match status" value="1"/>
</dbReference>
<keyword evidence="2 7" id="KW-0808">Transferase</keyword>
<dbReference type="PANTHER" id="PTHR10196:SF69">
    <property type="entry name" value="GLYCEROL KINASE"/>
    <property type="match status" value="1"/>
</dbReference>
<dbReference type="InterPro" id="IPR018483">
    <property type="entry name" value="Carb_kinase_FGGY_CS"/>
</dbReference>
<dbReference type="PIRSF" id="PIRSF000538">
    <property type="entry name" value="GlpK"/>
    <property type="match status" value="1"/>
</dbReference>
<evidence type="ECO:0000259" key="9">
    <source>
        <dbReference type="Pfam" id="PF02782"/>
    </source>
</evidence>
<dbReference type="EMBL" id="JAUSVS010000014">
    <property type="protein sequence ID" value="MDQ0466757.1"/>
    <property type="molecule type" value="Genomic_DNA"/>
</dbReference>
<feature type="domain" description="Carbohydrate kinase FGGY N-terminal" evidence="8">
    <location>
        <begin position="5"/>
        <end position="232"/>
    </location>
</feature>
<feature type="domain" description="Carbohydrate kinase FGGY C-terminal" evidence="9">
    <location>
        <begin position="244"/>
        <end position="430"/>
    </location>
</feature>
<dbReference type="InterPro" id="IPR000577">
    <property type="entry name" value="Carb_kinase_FGGY"/>
</dbReference>
<dbReference type="PROSITE" id="PS00445">
    <property type="entry name" value="FGGY_KINASES_2"/>
    <property type="match status" value="1"/>
</dbReference>
<comment type="similarity">
    <text evidence="1 7">Belongs to the FGGY kinase family.</text>
</comment>
<keyword evidence="4 7" id="KW-0418">Kinase</keyword>
<dbReference type="Pfam" id="PF00370">
    <property type="entry name" value="FGGY_N"/>
    <property type="match status" value="1"/>
</dbReference>
<comment type="caution">
    <text evidence="10">The sequence shown here is derived from an EMBL/GenBank/DDBJ whole genome shotgun (WGS) entry which is preliminary data.</text>
</comment>
<evidence type="ECO:0000256" key="4">
    <source>
        <dbReference type="ARBA" id="ARBA00022777"/>
    </source>
</evidence>
<evidence type="ECO:0000256" key="3">
    <source>
        <dbReference type="ARBA" id="ARBA00022741"/>
    </source>
</evidence>
<evidence type="ECO:0000256" key="7">
    <source>
        <dbReference type="RuleBase" id="RU003733"/>
    </source>
</evidence>
<evidence type="ECO:0000259" key="8">
    <source>
        <dbReference type="Pfam" id="PF00370"/>
    </source>
</evidence>
<dbReference type="InterPro" id="IPR043129">
    <property type="entry name" value="ATPase_NBD"/>
</dbReference>
<evidence type="ECO:0000313" key="10">
    <source>
        <dbReference type="EMBL" id="MDQ0466757.1"/>
    </source>
</evidence>
<accession>A0ABU0J0L1</accession>
<dbReference type="InterPro" id="IPR018484">
    <property type="entry name" value="FGGY_N"/>
</dbReference>
<dbReference type="Gene3D" id="3.30.420.40">
    <property type="match status" value="2"/>
</dbReference>
<protein>
    <recommendedName>
        <fullName evidence="6">ATP:glycerol 3-phosphotransferase</fullName>
    </recommendedName>
</protein>
<keyword evidence="11" id="KW-1185">Reference proteome</keyword>
<dbReference type="Proteomes" id="UP001228905">
    <property type="component" value="Unassembled WGS sequence"/>
</dbReference>
<dbReference type="SUPFAM" id="SSF53067">
    <property type="entry name" value="Actin-like ATPase domain"/>
    <property type="match status" value="2"/>
</dbReference>
<evidence type="ECO:0000256" key="1">
    <source>
        <dbReference type="ARBA" id="ARBA00009156"/>
    </source>
</evidence>
<sequence>MPELILALDVGTTSTRTLVGTADGHVLGSARCPIPSLFPAPGLVEQDAEGVWTLTRRVIALALAKSGHELADVAAIGVTTQRASIVLWDRATTHAVAPMVVWSDLRGLPRAASLAALGFQVWPQTPACKLEMALGDRDPRALAWGTLDSFIVAKLSGGAAHVTDVSNAWVSGYMDFDRFPAWHAGLMAAQNLPEGLFPKVVESWGAIGEADAGLGAKIPITAILADQQAGMFAHGWPGRGAWKATYGTSAVLMVSMGPEPTSPHPTLPVMALAAGEGEVLFCFEGMVITAGAFIDWLCQVGLFASPADLQAAAESVPTSGGAAMRPSLQGLGAPHGRFDLPALIGGLRPGVGRGELARAALEGLAWRIREIAGTASEAAIDLPESLPVDGGATANDLLMQLQADALQRPVRRHAVRDATAYGALVAAAMGARLIGRDDLGRLAHYDRTFEPRISADEAEAGYAAWAKAVLP</sequence>
<gene>
    <name evidence="10" type="ORF">QO010_004553</name>
</gene>
<dbReference type="RefSeq" id="WP_307352898.1">
    <property type="nucleotide sequence ID" value="NZ_JAUSVS010000014.1"/>
</dbReference>
<name>A0ABU0J0L1_9CAUL</name>
<evidence type="ECO:0000313" key="11">
    <source>
        <dbReference type="Proteomes" id="UP001228905"/>
    </source>
</evidence>
<evidence type="ECO:0000256" key="2">
    <source>
        <dbReference type="ARBA" id="ARBA00022679"/>
    </source>
</evidence>
<keyword evidence="5" id="KW-0067">ATP-binding</keyword>
<evidence type="ECO:0000256" key="5">
    <source>
        <dbReference type="ARBA" id="ARBA00022840"/>
    </source>
</evidence>
<keyword evidence="3" id="KW-0547">Nucleotide-binding</keyword>